<feature type="transmembrane region" description="Helical" evidence="7">
    <location>
        <begin position="92"/>
        <end position="119"/>
    </location>
</feature>
<feature type="transmembrane region" description="Helical" evidence="7">
    <location>
        <begin position="383"/>
        <end position="402"/>
    </location>
</feature>
<keyword evidence="2" id="KW-0813">Transport</keyword>
<reference evidence="9 10" key="1">
    <citation type="submission" date="2023-10" db="EMBL/GenBank/DDBJ databases">
        <title>Characterization of rhizosphere-enriched actinobacteria from wheat plants lab-grown on chernevaya soil.</title>
        <authorList>
            <person name="Tikhonova E.N."/>
            <person name="Konopkin A."/>
            <person name="Kravchenko I.K."/>
        </authorList>
    </citation>
    <scope>NUCLEOTIDE SEQUENCE [LARGE SCALE GENOMIC DNA]</scope>
    <source>
        <strain evidence="9 10">RR29</strain>
    </source>
</reference>
<comment type="caution">
    <text evidence="9">The sequence shown here is derived from an EMBL/GenBank/DDBJ whole genome shotgun (WGS) entry which is preliminary data.</text>
</comment>
<dbReference type="Gene3D" id="1.20.1250.20">
    <property type="entry name" value="MFS general substrate transporter like domains"/>
    <property type="match status" value="1"/>
</dbReference>
<feature type="transmembrane region" description="Helical" evidence="7">
    <location>
        <begin position="265"/>
        <end position="285"/>
    </location>
</feature>
<evidence type="ECO:0000313" key="9">
    <source>
        <dbReference type="EMBL" id="MDV7222830.1"/>
    </source>
</evidence>
<accession>A0ABU4FU70</accession>
<feature type="transmembrane region" description="Helical" evidence="7">
    <location>
        <begin position="233"/>
        <end position="253"/>
    </location>
</feature>
<keyword evidence="4 7" id="KW-0812">Transmembrane</keyword>
<keyword evidence="6 7" id="KW-0472">Membrane</keyword>
<keyword evidence="5 7" id="KW-1133">Transmembrane helix</keyword>
<evidence type="ECO:0000256" key="2">
    <source>
        <dbReference type="ARBA" id="ARBA00022448"/>
    </source>
</evidence>
<dbReference type="PANTHER" id="PTHR23513:SF6">
    <property type="entry name" value="MAJOR FACILITATOR SUPERFAMILY ASSOCIATED DOMAIN-CONTAINING PROTEIN"/>
    <property type="match status" value="1"/>
</dbReference>
<protein>
    <submittedName>
        <fullName evidence="9">MFS transporter</fullName>
    </submittedName>
</protein>
<evidence type="ECO:0000256" key="3">
    <source>
        <dbReference type="ARBA" id="ARBA00022475"/>
    </source>
</evidence>
<feature type="transmembrane region" description="Helical" evidence="7">
    <location>
        <begin position="21"/>
        <end position="44"/>
    </location>
</feature>
<dbReference type="CDD" id="cd06173">
    <property type="entry name" value="MFS_MefA_like"/>
    <property type="match status" value="1"/>
</dbReference>
<feature type="transmembrane region" description="Helical" evidence="7">
    <location>
        <begin position="355"/>
        <end position="377"/>
    </location>
</feature>
<feature type="transmembrane region" description="Helical" evidence="7">
    <location>
        <begin position="50"/>
        <end position="71"/>
    </location>
</feature>
<dbReference type="InterPro" id="IPR020846">
    <property type="entry name" value="MFS_dom"/>
</dbReference>
<dbReference type="Proteomes" id="UP001187346">
    <property type="component" value="Unassembled WGS sequence"/>
</dbReference>
<feature type="transmembrane region" description="Helical" evidence="7">
    <location>
        <begin position="177"/>
        <end position="197"/>
    </location>
</feature>
<dbReference type="InterPro" id="IPR036259">
    <property type="entry name" value="MFS_trans_sf"/>
</dbReference>
<dbReference type="Pfam" id="PF05977">
    <property type="entry name" value="MFS_3"/>
    <property type="match status" value="1"/>
</dbReference>
<keyword evidence="10" id="KW-1185">Reference proteome</keyword>
<evidence type="ECO:0000313" key="10">
    <source>
        <dbReference type="Proteomes" id="UP001187346"/>
    </source>
</evidence>
<proteinExistence type="predicted"/>
<dbReference type="InterPro" id="IPR010290">
    <property type="entry name" value="TM_effector"/>
</dbReference>
<evidence type="ECO:0000256" key="1">
    <source>
        <dbReference type="ARBA" id="ARBA00004651"/>
    </source>
</evidence>
<gene>
    <name evidence="9" type="ORF">R5A26_43570</name>
</gene>
<dbReference type="RefSeq" id="WP_266868219.1">
    <property type="nucleotide sequence ID" value="NZ_JAPEMW010000002.1"/>
</dbReference>
<dbReference type="EMBL" id="JAWMAJ010000257">
    <property type="protein sequence ID" value="MDV7222830.1"/>
    <property type="molecule type" value="Genomic_DNA"/>
</dbReference>
<dbReference type="PROSITE" id="PS50850">
    <property type="entry name" value="MFS"/>
    <property type="match status" value="1"/>
</dbReference>
<evidence type="ECO:0000256" key="6">
    <source>
        <dbReference type="ARBA" id="ARBA00023136"/>
    </source>
</evidence>
<comment type="subcellular location">
    <subcellularLocation>
        <location evidence="1">Cell membrane</location>
        <topology evidence="1">Multi-pass membrane protein</topology>
    </subcellularLocation>
</comment>
<evidence type="ECO:0000256" key="4">
    <source>
        <dbReference type="ARBA" id="ARBA00022692"/>
    </source>
</evidence>
<keyword evidence="3" id="KW-1003">Cell membrane</keyword>
<dbReference type="SUPFAM" id="SSF103473">
    <property type="entry name" value="MFS general substrate transporter"/>
    <property type="match status" value="1"/>
</dbReference>
<evidence type="ECO:0000256" key="5">
    <source>
        <dbReference type="ARBA" id="ARBA00022989"/>
    </source>
</evidence>
<sequence length="417" mass="43068">MGLASDEETGRSQLGRTFTKVWGASVVSALGDGVHMAALPLLAAQLTGDPLLIGAVGAASTLPWFLFALPAGALVDRWNLTKVMWRVDAARFAVLGMLAAVVLAGHAGISLVLTVAFLLGCGQVFFEISAQALVPAIVSKDSRALMRANGRLFAAQTNGERLVGPPLGAALFSLSPFIPFLANALSFMASSALIGSLKGSFDRSPSPAPTRRRLRAEVAEGLRWLLRHRVLRALAGTAAMGNIVFSAKMWLLVLLAHDQLGLNDVGYGLLLSSTAVGALLGSFAAPRIGDRVEPGSMRCAGMIVEGLCILGIGLTGSPWIAGGLMAVTGCSMSVQNVVVGALRQRLAPPEMLGRVLAASRLISLSGAPVGALLGGYLARTLSLGAPFVLGGVFMVVIALMSLPALSNRSILQATEAA</sequence>
<dbReference type="PANTHER" id="PTHR23513">
    <property type="entry name" value="INTEGRAL MEMBRANE EFFLUX PROTEIN-RELATED"/>
    <property type="match status" value="1"/>
</dbReference>
<evidence type="ECO:0000256" key="7">
    <source>
        <dbReference type="SAM" id="Phobius"/>
    </source>
</evidence>
<feature type="domain" description="Major facilitator superfamily (MFS) profile" evidence="8">
    <location>
        <begin position="17"/>
        <end position="409"/>
    </location>
</feature>
<organism evidence="9 10">
    <name type="scientific">Streptomyces prunicolor</name>
    <dbReference type="NCBI Taxonomy" id="67348"/>
    <lineage>
        <taxon>Bacteria</taxon>
        <taxon>Bacillati</taxon>
        <taxon>Actinomycetota</taxon>
        <taxon>Actinomycetes</taxon>
        <taxon>Kitasatosporales</taxon>
        <taxon>Streptomycetaceae</taxon>
        <taxon>Streptomyces</taxon>
    </lineage>
</organism>
<name>A0ABU4FU70_9ACTN</name>
<evidence type="ECO:0000259" key="8">
    <source>
        <dbReference type="PROSITE" id="PS50850"/>
    </source>
</evidence>